<proteinExistence type="predicted"/>
<dbReference type="Pfam" id="PF01612">
    <property type="entry name" value="DNA_pol_A_exo1"/>
    <property type="match status" value="1"/>
</dbReference>
<dbReference type="AlphaFoldDB" id="A0A177BZ30"/>
<dbReference type="OrthoDB" id="26838at2759"/>
<keyword evidence="2" id="KW-0378">Hydrolase</keyword>
<dbReference type="GO" id="GO:0006139">
    <property type="term" value="P:nucleobase-containing compound metabolic process"/>
    <property type="evidence" value="ECO:0007669"/>
    <property type="project" value="InterPro"/>
</dbReference>
<keyword evidence="2" id="KW-0269">Exonuclease</keyword>
<feature type="domain" description="3'-5' exonuclease" evidence="1">
    <location>
        <begin position="97"/>
        <end position="162"/>
    </location>
</feature>
<dbReference type="InterPro" id="IPR002562">
    <property type="entry name" value="3'-5'_exonuclease_dom"/>
</dbReference>
<dbReference type="EMBL" id="KV441561">
    <property type="protein sequence ID" value="OAF99787.1"/>
    <property type="molecule type" value="Genomic_DNA"/>
</dbReference>
<keyword evidence="2" id="KW-0540">Nuclease</keyword>
<dbReference type="InParanoid" id="A0A177BZ30"/>
<keyword evidence="3" id="KW-1185">Reference proteome</keyword>
<accession>A0A177BZ30</accession>
<dbReference type="GeneID" id="28766900"/>
<sequence>MATAVVVSTVAHLAQVLDRLTLKATVPPHLYIDIEGVNLSRNGTISIFTLFDRTSKLVYLIDVYSLGFAAFTTHSATCKTFTDSVFQVIGADTAPRYVTLKTILECSKIPKVFFDVRNDSDALFAHFGIRLDGVQDLQVMELATRSGRNRERVNGLARCLHFGLVGILTPLQRSQIDTIKNRGSALFDPEKGGSFEVFNQRPLDPVIEKYCMQDVIFLPHLWLRYYKKLWVPFWKFVVASETKKRLEESRSADYVPQGKHKALGWTWDDLRQKELKWNSGSC</sequence>
<dbReference type="SUPFAM" id="SSF53098">
    <property type="entry name" value="Ribonuclease H-like"/>
    <property type="match status" value="1"/>
</dbReference>
<dbReference type="Gene3D" id="3.30.420.10">
    <property type="entry name" value="Ribonuclease H-like superfamily/Ribonuclease H"/>
    <property type="match status" value="1"/>
</dbReference>
<reference evidence="2 3" key="1">
    <citation type="submission" date="2016-05" db="EMBL/GenBank/DDBJ databases">
        <title>Comparative analysis of secretome profiles of manganese(II)-oxidizing ascomycete fungi.</title>
        <authorList>
            <consortium name="DOE Joint Genome Institute"/>
            <person name="Zeiner C.A."/>
            <person name="Purvine S.O."/>
            <person name="Zink E.M."/>
            <person name="Wu S."/>
            <person name="Pasa-Tolic L."/>
            <person name="Chaput D.L."/>
            <person name="Haridas S."/>
            <person name="Grigoriev I.V."/>
            <person name="Santelli C.M."/>
            <person name="Hansel C.M."/>
        </authorList>
    </citation>
    <scope>NUCLEOTIDE SEQUENCE [LARGE SCALE GENOMIC DNA]</scope>
    <source>
        <strain evidence="2 3">AP3s5-JAC2a</strain>
    </source>
</reference>
<dbReference type="PANTHER" id="PTHR43040:SF1">
    <property type="entry name" value="RIBONUCLEASE D"/>
    <property type="match status" value="1"/>
</dbReference>
<dbReference type="Proteomes" id="UP000077069">
    <property type="component" value="Unassembled WGS sequence"/>
</dbReference>
<evidence type="ECO:0000313" key="2">
    <source>
        <dbReference type="EMBL" id="OAF99787.1"/>
    </source>
</evidence>
<name>A0A177BZ30_9PLEO</name>
<dbReference type="InterPro" id="IPR012337">
    <property type="entry name" value="RNaseH-like_sf"/>
</dbReference>
<dbReference type="PANTHER" id="PTHR43040">
    <property type="entry name" value="RIBONUCLEASE D"/>
    <property type="match status" value="1"/>
</dbReference>
<gene>
    <name evidence="2" type="ORF">CC84DRAFT_1222794</name>
</gene>
<organism evidence="2 3">
    <name type="scientific">Paraphaeosphaeria sporulosa</name>
    <dbReference type="NCBI Taxonomy" id="1460663"/>
    <lineage>
        <taxon>Eukaryota</taxon>
        <taxon>Fungi</taxon>
        <taxon>Dikarya</taxon>
        <taxon>Ascomycota</taxon>
        <taxon>Pezizomycotina</taxon>
        <taxon>Dothideomycetes</taxon>
        <taxon>Pleosporomycetidae</taxon>
        <taxon>Pleosporales</taxon>
        <taxon>Massarineae</taxon>
        <taxon>Didymosphaeriaceae</taxon>
        <taxon>Paraphaeosphaeria</taxon>
    </lineage>
</organism>
<protein>
    <submittedName>
        <fullName evidence="2">Exonuclease</fullName>
    </submittedName>
</protein>
<evidence type="ECO:0000259" key="1">
    <source>
        <dbReference type="Pfam" id="PF01612"/>
    </source>
</evidence>
<dbReference type="GO" id="GO:0003676">
    <property type="term" value="F:nucleic acid binding"/>
    <property type="evidence" value="ECO:0007669"/>
    <property type="project" value="InterPro"/>
</dbReference>
<dbReference type="STRING" id="1460663.A0A177BZ30"/>
<dbReference type="RefSeq" id="XP_018030153.1">
    <property type="nucleotide sequence ID" value="XM_018183414.1"/>
</dbReference>
<dbReference type="GO" id="GO:0008408">
    <property type="term" value="F:3'-5' exonuclease activity"/>
    <property type="evidence" value="ECO:0007669"/>
    <property type="project" value="InterPro"/>
</dbReference>
<dbReference type="InterPro" id="IPR036397">
    <property type="entry name" value="RNaseH_sf"/>
</dbReference>
<evidence type="ECO:0000313" key="3">
    <source>
        <dbReference type="Proteomes" id="UP000077069"/>
    </source>
</evidence>